<feature type="transmembrane region" description="Helical" evidence="1">
    <location>
        <begin position="140"/>
        <end position="159"/>
    </location>
</feature>
<keyword evidence="1" id="KW-0472">Membrane</keyword>
<sequence length="196" mass="22702">MKENPDIFEQIKTKYKADMALRKALPVNYLPIFILIGVAIFQFYLCATEWQVNEKIEYTYFAILFFTCTLTLIPEAVSDKKMGKSAAILITVIFSLIISGLYTINPIPKIFYIVIFAYLNVIYHLIFANQKQIEKNTTSGGCMLLLFILVIAIASILAFNSSMFRVFANKYNMYYFFNGLYFIAMSWINYNTQKHV</sequence>
<dbReference type="Proteomes" id="UP000295668">
    <property type="component" value="Unassembled WGS sequence"/>
</dbReference>
<feature type="transmembrane region" description="Helical" evidence="1">
    <location>
        <begin position="110"/>
        <end position="128"/>
    </location>
</feature>
<proteinExistence type="predicted"/>
<evidence type="ECO:0000313" key="3">
    <source>
        <dbReference type="Proteomes" id="UP000295668"/>
    </source>
</evidence>
<organism evidence="2 3">
    <name type="scientific">Pedobacter changchengzhani</name>
    <dbReference type="NCBI Taxonomy" id="2529274"/>
    <lineage>
        <taxon>Bacteria</taxon>
        <taxon>Pseudomonadati</taxon>
        <taxon>Bacteroidota</taxon>
        <taxon>Sphingobacteriia</taxon>
        <taxon>Sphingobacteriales</taxon>
        <taxon>Sphingobacteriaceae</taxon>
        <taxon>Pedobacter</taxon>
    </lineage>
</organism>
<keyword evidence="1" id="KW-0812">Transmembrane</keyword>
<feature type="transmembrane region" description="Helical" evidence="1">
    <location>
        <begin position="24"/>
        <end position="45"/>
    </location>
</feature>
<dbReference type="EMBL" id="SJCY01000012">
    <property type="protein sequence ID" value="TDG35170.1"/>
    <property type="molecule type" value="Genomic_DNA"/>
</dbReference>
<dbReference type="AlphaFoldDB" id="A0A4R5MHX5"/>
<name>A0A4R5MHX5_9SPHI</name>
<dbReference type="OrthoDB" id="9843196at2"/>
<evidence type="ECO:0000313" key="2">
    <source>
        <dbReference type="EMBL" id="TDG35170.1"/>
    </source>
</evidence>
<gene>
    <name evidence="2" type="ORF">EZJ43_14815</name>
</gene>
<dbReference type="RefSeq" id="WP_133263496.1">
    <property type="nucleotide sequence ID" value="NZ_SJCY01000012.1"/>
</dbReference>
<evidence type="ECO:0000256" key="1">
    <source>
        <dbReference type="SAM" id="Phobius"/>
    </source>
</evidence>
<accession>A0A4R5MHX5</accession>
<feature type="transmembrane region" description="Helical" evidence="1">
    <location>
        <begin position="171"/>
        <end position="190"/>
    </location>
</feature>
<feature type="transmembrane region" description="Helical" evidence="1">
    <location>
        <begin position="86"/>
        <end position="104"/>
    </location>
</feature>
<comment type="caution">
    <text evidence="2">The sequence shown here is derived from an EMBL/GenBank/DDBJ whole genome shotgun (WGS) entry which is preliminary data.</text>
</comment>
<feature type="transmembrane region" description="Helical" evidence="1">
    <location>
        <begin position="57"/>
        <end position="74"/>
    </location>
</feature>
<keyword evidence="1" id="KW-1133">Transmembrane helix</keyword>
<protein>
    <submittedName>
        <fullName evidence="2">Uncharacterized protein</fullName>
    </submittedName>
</protein>
<reference evidence="2 3" key="1">
    <citation type="submission" date="2019-02" db="EMBL/GenBank/DDBJ databases">
        <title>Pedobacter sp. nov., a novel speices isolated from soil of pinguins habitat in Antarcitica.</title>
        <authorList>
            <person name="He R.-H."/>
        </authorList>
    </citation>
    <scope>NUCLEOTIDE SEQUENCE [LARGE SCALE GENOMIC DNA]</scope>
    <source>
        <strain evidence="2 3">E01020</strain>
    </source>
</reference>
<keyword evidence="3" id="KW-1185">Reference proteome</keyword>